<keyword evidence="3" id="KW-1185">Reference proteome</keyword>
<dbReference type="AlphaFoldDB" id="A0AAD4ZEP2"/>
<evidence type="ECO:0000313" key="3">
    <source>
        <dbReference type="Proteomes" id="UP001054821"/>
    </source>
</evidence>
<feature type="region of interest" description="Disordered" evidence="1">
    <location>
        <begin position="79"/>
        <end position="180"/>
    </location>
</feature>
<dbReference type="EMBL" id="JAJFAZ020000002">
    <property type="protein sequence ID" value="KAI5343074.1"/>
    <property type="molecule type" value="Genomic_DNA"/>
</dbReference>
<accession>A0AAD4ZEP2</accession>
<feature type="compositionally biased region" description="Basic and acidic residues" evidence="1">
    <location>
        <begin position="152"/>
        <end position="169"/>
    </location>
</feature>
<evidence type="ECO:0000256" key="1">
    <source>
        <dbReference type="SAM" id="MobiDB-lite"/>
    </source>
</evidence>
<feature type="compositionally biased region" description="Acidic residues" evidence="1">
    <location>
        <begin position="89"/>
        <end position="145"/>
    </location>
</feature>
<protein>
    <submittedName>
        <fullName evidence="2">Uncharacterized protein</fullName>
    </submittedName>
</protein>
<proteinExistence type="predicted"/>
<name>A0AAD4ZEP2_PRUDU</name>
<organism evidence="2 3">
    <name type="scientific">Prunus dulcis</name>
    <name type="common">Almond</name>
    <name type="synonym">Amygdalus dulcis</name>
    <dbReference type="NCBI Taxonomy" id="3755"/>
    <lineage>
        <taxon>Eukaryota</taxon>
        <taxon>Viridiplantae</taxon>
        <taxon>Streptophyta</taxon>
        <taxon>Embryophyta</taxon>
        <taxon>Tracheophyta</taxon>
        <taxon>Spermatophyta</taxon>
        <taxon>Magnoliopsida</taxon>
        <taxon>eudicotyledons</taxon>
        <taxon>Gunneridae</taxon>
        <taxon>Pentapetalae</taxon>
        <taxon>rosids</taxon>
        <taxon>fabids</taxon>
        <taxon>Rosales</taxon>
        <taxon>Rosaceae</taxon>
        <taxon>Amygdaloideae</taxon>
        <taxon>Amygdaleae</taxon>
        <taxon>Prunus</taxon>
    </lineage>
</organism>
<evidence type="ECO:0000313" key="2">
    <source>
        <dbReference type="EMBL" id="KAI5343074.1"/>
    </source>
</evidence>
<sequence>MVTVEAATEILELNAGLNAVLFSTSLEASIEIRRLRQEIEILKNTSGTTIASLGIGQDVLVDDAEHEFRTKFKHDIGRKGKTKIVIPEEHEEDEKEEEEEEEKEEEQEEEQEDEKEDEEENEDEAWIEEKEVGDEDEDEEADEDEAAAKGSPDAEQHSTDQKRKLEKSLCSRTPKRKKTK</sequence>
<gene>
    <name evidence="2" type="ORF">L3X38_010950</name>
</gene>
<comment type="caution">
    <text evidence="2">The sequence shown here is derived from an EMBL/GenBank/DDBJ whole genome shotgun (WGS) entry which is preliminary data.</text>
</comment>
<dbReference type="Proteomes" id="UP001054821">
    <property type="component" value="Chromosome 2"/>
</dbReference>
<reference evidence="2 3" key="1">
    <citation type="journal article" date="2022" name="G3 (Bethesda)">
        <title>Whole-genome sequence and methylome profiling of the almond [Prunus dulcis (Mill.) D.A. Webb] cultivar 'Nonpareil'.</title>
        <authorList>
            <person name="D'Amico-Willman K.M."/>
            <person name="Ouma W.Z."/>
            <person name="Meulia T."/>
            <person name="Sideli G.M."/>
            <person name="Gradziel T.M."/>
            <person name="Fresnedo-Ramirez J."/>
        </authorList>
    </citation>
    <scope>NUCLEOTIDE SEQUENCE [LARGE SCALE GENOMIC DNA]</scope>
    <source>
        <strain evidence="2">Clone GOH B32 T37-40</strain>
    </source>
</reference>